<dbReference type="NCBIfam" id="TIGR03605">
    <property type="entry name" value="antibiot_sagB"/>
    <property type="match status" value="1"/>
</dbReference>
<evidence type="ECO:0000256" key="1">
    <source>
        <dbReference type="SAM" id="MobiDB-lite"/>
    </source>
</evidence>
<dbReference type="InterPro" id="IPR052544">
    <property type="entry name" value="Bacteriocin_Proc_Enz"/>
</dbReference>
<feature type="compositionally biased region" description="Basic and acidic residues" evidence="1">
    <location>
        <begin position="1"/>
        <end position="20"/>
    </location>
</feature>
<evidence type="ECO:0000313" key="4">
    <source>
        <dbReference type="Proteomes" id="UP000005496"/>
    </source>
</evidence>
<evidence type="ECO:0000313" key="3">
    <source>
        <dbReference type="EMBL" id="EFI35695.1"/>
    </source>
</evidence>
<organism evidence="3 4">
    <name type="scientific">Desulfonatronospira thiodismutans ASO3-1</name>
    <dbReference type="NCBI Taxonomy" id="555779"/>
    <lineage>
        <taxon>Bacteria</taxon>
        <taxon>Pseudomonadati</taxon>
        <taxon>Thermodesulfobacteriota</taxon>
        <taxon>Desulfovibrionia</taxon>
        <taxon>Desulfovibrionales</taxon>
        <taxon>Desulfonatronovibrionaceae</taxon>
        <taxon>Desulfonatronospira</taxon>
    </lineage>
</organism>
<reference evidence="3" key="1">
    <citation type="submission" date="2010-05" db="EMBL/GenBank/DDBJ databases">
        <title>The draft genome of Desulfonatronospira thiodismutans ASO3-1.</title>
        <authorList>
            <consortium name="US DOE Joint Genome Institute (JGI-PGF)"/>
            <person name="Lucas S."/>
            <person name="Copeland A."/>
            <person name="Lapidus A."/>
            <person name="Cheng J.-F."/>
            <person name="Bruce D."/>
            <person name="Goodwin L."/>
            <person name="Pitluck S."/>
            <person name="Chertkov O."/>
            <person name="Brettin T."/>
            <person name="Detter J.C."/>
            <person name="Han C."/>
            <person name="Land M.L."/>
            <person name="Hauser L."/>
            <person name="Kyrpides N."/>
            <person name="Mikhailova N."/>
            <person name="Muyzer G."/>
            <person name="Woyke T."/>
        </authorList>
    </citation>
    <scope>NUCLEOTIDE SEQUENCE [LARGE SCALE GENOMIC DNA]</scope>
    <source>
        <strain evidence="3">ASO3-1</strain>
    </source>
</reference>
<evidence type="ECO:0000259" key="2">
    <source>
        <dbReference type="Pfam" id="PF00881"/>
    </source>
</evidence>
<dbReference type="Pfam" id="PF00881">
    <property type="entry name" value="Nitroreductase"/>
    <property type="match status" value="1"/>
</dbReference>
<dbReference type="Gene3D" id="3.40.109.10">
    <property type="entry name" value="NADH Oxidase"/>
    <property type="match status" value="1"/>
</dbReference>
<dbReference type="CDD" id="cd02142">
    <property type="entry name" value="McbC_SagB-like_oxidoreductase"/>
    <property type="match status" value="1"/>
</dbReference>
<dbReference type="SUPFAM" id="SSF55469">
    <property type="entry name" value="FMN-dependent nitroreductase-like"/>
    <property type="match status" value="1"/>
</dbReference>
<accession>D6SLY4</accession>
<dbReference type="eggNOG" id="COG0778">
    <property type="taxonomic scope" value="Bacteria"/>
</dbReference>
<dbReference type="InterPro" id="IPR000415">
    <property type="entry name" value="Nitroreductase-like"/>
</dbReference>
<sequence>MSDKKPGRDFLKDSLRKETDFSQTDQNRGVPAPPLQKPYDPSLYRLSLSSEKEWKSYIKDLSLDRIIANRKSRRKYSDEPLQIQELSFLLWATQGIRKQNSDFTALRNVPSAGARHSFETYIFARNVQGLDPALYRFLPLENELVLLKSIPGMTADLSRAAFGQKFVGLGAATFVWSCIPYRMEWRYGPTAYRVILMDAGHVCQNLYLACEAIGAATCAVAAYDQEAMDELVGLNGQDEFAVYVAPVGKALTIPDLI</sequence>
<name>D6SLY4_9BACT</name>
<dbReference type="EMBL" id="ACJN02000001">
    <property type="protein sequence ID" value="EFI35695.1"/>
    <property type="molecule type" value="Genomic_DNA"/>
</dbReference>
<comment type="caution">
    <text evidence="3">The sequence shown here is derived from an EMBL/GenBank/DDBJ whole genome shotgun (WGS) entry which is preliminary data.</text>
</comment>
<dbReference type="PANTHER" id="PTHR43745:SF2">
    <property type="entry name" value="NITROREDUCTASE MJ1384-RELATED"/>
    <property type="match status" value="1"/>
</dbReference>
<dbReference type="InterPro" id="IPR020051">
    <property type="entry name" value="SagB-type_dehydrogenase"/>
</dbReference>
<keyword evidence="4" id="KW-1185">Reference proteome</keyword>
<dbReference type="RefSeq" id="WP_008868824.1">
    <property type="nucleotide sequence ID" value="NZ_ACJN02000001.1"/>
</dbReference>
<gene>
    <name evidence="3" type="ORF">Dthio_PD3124</name>
</gene>
<feature type="region of interest" description="Disordered" evidence="1">
    <location>
        <begin position="1"/>
        <end position="41"/>
    </location>
</feature>
<proteinExistence type="predicted"/>
<dbReference type="GO" id="GO:0016491">
    <property type="term" value="F:oxidoreductase activity"/>
    <property type="evidence" value="ECO:0007669"/>
    <property type="project" value="InterPro"/>
</dbReference>
<dbReference type="OrthoDB" id="9801593at2"/>
<dbReference type="Proteomes" id="UP000005496">
    <property type="component" value="Unassembled WGS sequence"/>
</dbReference>
<dbReference type="PANTHER" id="PTHR43745">
    <property type="entry name" value="NITROREDUCTASE MJ1384-RELATED"/>
    <property type="match status" value="1"/>
</dbReference>
<dbReference type="InterPro" id="IPR029479">
    <property type="entry name" value="Nitroreductase"/>
</dbReference>
<dbReference type="AlphaFoldDB" id="D6SLY4"/>
<protein>
    <submittedName>
        <fullName evidence="3">SagB-type dehydrogenase domain protein</fullName>
    </submittedName>
</protein>
<feature type="domain" description="Nitroreductase" evidence="2">
    <location>
        <begin position="67"/>
        <end position="249"/>
    </location>
</feature>